<gene>
    <name evidence="4" type="ORF">HCR76_00980</name>
</gene>
<evidence type="ECO:0000256" key="2">
    <source>
        <dbReference type="SAM" id="MobiDB-lite"/>
    </source>
</evidence>
<keyword evidence="5" id="KW-1185">Reference proteome</keyword>
<dbReference type="SMART" id="SM00507">
    <property type="entry name" value="HNHc"/>
    <property type="match status" value="1"/>
</dbReference>
<dbReference type="InterPro" id="IPR002711">
    <property type="entry name" value="HNH"/>
</dbReference>
<protein>
    <submittedName>
        <fullName evidence="4">DUF222 domain-containing protein</fullName>
    </submittedName>
</protein>
<evidence type="ECO:0000313" key="5">
    <source>
        <dbReference type="Proteomes" id="UP000662814"/>
    </source>
</evidence>
<comment type="similarity">
    <text evidence="1">Belongs to the Rv1128c/1148c/1588c/1702c/1945/3466 family.</text>
</comment>
<feature type="region of interest" description="Disordered" evidence="2">
    <location>
        <begin position="287"/>
        <end position="312"/>
    </location>
</feature>
<proteinExistence type="inferred from homology"/>
<reference evidence="4 5" key="1">
    <citation type="submission" date="2020-12" db="EMBL/GenBank/DDBJ databases">
        <title>Microbacterium sp. HY060.</title>
        <authorList>
            <person name="Zhou J."/>
        </authorList>
    </citation>
    <scope>NUCLEOTIDE SEQUENCE [LARGE SCALE GENOMIC DNA]</scope>
    <source>
        <strain evidence="4 5">HY60</strain>
    </source>
</reference>
<name>A0ABX6YIS9_9MICO</name>
<dbReference type="Proteomes" id="UP000662814">
    <property type="component" value="Chromosome"/>
</dbReference>
<dbReference type="Pfam" id="PF02720">
    <property type="entry name" value="DUF222"/>
    <property type="match status" value="1"/>
</dbReference>
<dbReference type="InterPro" id="IPR003615">
    <property type="entry name" value="HNH_nuc"/>
</dbReference>
<evidence type="ECO:0000259" key="3">
    <source>
        <dbReference type="SMART" id="SM00507"/>
    </source>
</evidence>
<dbReference type="Gene3D" id="1.10.30.50">
    <property type="match status" value="1"/>
</dbReference>
<dbReference type="RefSeq" id="WP_166985734.1">
    <property type="nucleotide sequence ID" value="NZ_CP061169.1"/>
</dbReference>
<sequence length="482" mass="53625">MNSRELCSMLRRPVPMGDEGARLPDRYWMIRDVIELDNECESPVAGYDEVLGSDFDELSLAHESAQRAQSNVIDSLQRAHSNYRRSRDAVVAHSSSRSHLDRISDDDAMERSFVSEVAARMGISDRAAEAMVREAETLVTDLPQTMDALRLGFTSYLHARTAAQQAWSLPQEARAEFDEQIVGLARTQSPTRFKQSVRKLRERLHPESIQKRKKTAFENRQIEMVPDEDGMAWTNIYHSADAALAIAEEARSHALRVKKAGDDRTLRQIEADSVTETLVTGLAERRASKNTTGTCDHTTETETETESETQAEIGPDGTVTLTRAQFAALRPGVVVTVPILSLLGHSSEPADLAGYGPIDPETAATIIGSAASFTRVLTDPITGAHRIVDPHKYRLSDQLKRDIRLRDVTCGFVNCDAPAWRCDIDHIVAWEDGGTSTSDNLTCLCRKHHVLKHATNWQVSRLSDGSLEWTSPSGAHYIVRRR</sequence>
<feature type="domain" description="HNH nuclease" evidence="3">
    <location>
        <begin position="398"/>
        <end position="450"/>
    </location>
</feature>
<dbReference type="EMBL" id="CP061169">
    <property type="protein sequence ID" value="QPZ38714.1"/>
    <property type="molecule type" value="Genomic_DNA"/>
</dbReference>
<evidence type="ECO:0000256" key="1">
    <source>
        <dbReference type="ARBA" id="ARBA00023450"/>
    </source>
</evidence>
<evidence type="ECO:0000313" key="4">
    <source>
        <dbReference type="EMBL" id="QPZ38714.1"/>
    </source>
</evidence>
<dbReference type="InterPro" id="IPR003870">
    <property type="entry name" value="DUF222"/>
</dbReference>
<dbReference type="CDD" id="cd00085">
    <property type="entry name" value="HNHc"/>
    <property type="match status" value="1"/>
</dbReference>
<accession>A0ABX6YIS9</accession>
<organism evidence="4 5">
    <name type="scientific">Paramicrobacterium chengjingii</name>
    <dbReference type="NCBI Taxonomy" id="2769067"/>
    <lineage>
        <taxon>Bacteria</taxon>
        <taxon>Bacillati</taxon>
        <taxon>Actinomycetota</taxon>
        <taxon>Actinomycetes</taxon>
        <taxon>Micrococcales</taxon>
        <taxon>Microbacteriaceae</taxon>
        <taxon>Paramicrobacterium</taxon>
    </lineage>
</organism>
<dbReference type="Pfam" id="PF01844">
    <property type="entry name" value="HNH"/>
    <property type="match status" value="1"/>
</dbReference>